<feature type="compositionally biased region" description="Basic and acidic residues" evidence="4">
    <location>
        <begin position="204"/>
        <end position="222"/>
    </location>
</feature>
<feature type="repeat" description="ANK" evidence="3">
    <location>
        <begin position="617"/>
        <end position="649"/>
    </location>
</feature>
<name>A0A1E3NX81_WICAA</name>
<proteinExistence type="predicted"/>
<dbReference type="SMART" id="SM00248">
    <property type="entry name" value="ANK"/>
    <property type="match status" value="5"/>
</dbReference>
<sequence length="1143" mass="128438">MNTGTGNKERSPQDNQRPGATGGHKRSSVFGSSSNIFGHKPLTASQPSKTTNEIKNNAPSIQSREKPSSEDAKEKSDSKEAEHIITDSSNNKDTKEPNESTNTTTDPIKSEDKLVKEGSEIEELASGKSKPSTSFASYLSNVKKRKQEIEEKKIKELEETKANPTTSSNEDVTMTEDSVADVNIEENQQPEAKRQVSTESTSTEVKREDPTIQETPKDKTSDASKSPVSTLSSELSILPSSSSADKQDASRSFHIPPRIPESDSNSDEGDITRTPRRKQNTPGGELSVAEDSDAETVHGDSPPKPRRGRLVRKSEMGSDVSDKKTALEGNHQDLDSSSYHKKLILGKLERRSQSKSVSPQRHSSTAKRSKGKDQSGRAKLQRACDKGKLEEAKRLLEEGAEVNDQDNAGNSALHDAALNGHTKIVELLLQHNAHINLRSGPEVLDTPLIDAAANGHISTVKMLLKYGADPRIQNSHGQNALDSLEDSHPNTPELKVILREATLALKSKQIDVSGTASDLGDSSYDEDRSNSHSRNNPRSRKRGPRNDLLLVDFTTKEGREAVFSKASDGDVQFVGTYLENGGPPDSEALALAAKFGHTEVVNLFLAFGAKIDVTDEKGLTPLMQTVGRGHIDTVKLLLQAGADPAKLSRDNKSVLEIAKDSLISDEEEIRLLTDALNKVSNQSNPGAKSSNDTKVKKRKISLKDEQQDTHELKKKKHHSNQKQQHERSSAPATETMKERDHKVEKSRSHEVIKPKPVESKFSGPKSESMKRTHSSDAKDHVKVQKIDQPVESYEEKQARLIKEKEELRKVEEANELRAAKEKEDAKKRDEKEKEEAQKRKLKEIEDAKKRLEREREESKKREEFEAIRAAKRKAREQQFLNDFETAEKKKEEELKKLAELQAERKLKEAQENEARAKMEEEKKQIMSQKEEIERRRNIRSQYPYGLQKATFDGSRTKEEVLAYLPLYHFEKDGVQYCADLQVIMILGIEKFYDKYQELSNNKKSIEEKEKTPLFNYFYPFLGNFSFRSTSKQMENFNEELQKFTKLNINWINYEDVLKIIKQDFEPIYDVVITRTLAIDLNHGQDSTAAVTSNSTGFITPKVESEPVSRKVSSSYPSITKRLPLLLRNRPAVLKALSKNKKLW</sequence>
<feature type="repeat" description="ANK" evidence="3">
    <location>
        <begin position="443"/>
        <end position="475"/>
    </location>
</feature>
<dbReference type="AlphaFoldDB" id="A0A1E3NX81"/>
<gene>
    <name evidence="5" type="ORF">WICANDRAFT_81120</name>
</gene>
<evidence type="ECO:0000256" key="4">
    <source>
        <dbReference type="SAM" id="MobiDB-lite"/>
    </source>
</evidence>
<dbReference type="PANTHER" id="PTHR24171:SF8">
    <property type="entry name" value="BRCA1-ASSOCIATED RING DOMAIN PROTEIN 1"/>
    <property type="match status" value="1"/>
</dbReference>
<feature type="region of interest" description="Disordered" evidence="4">
    <location>
        <begin position="1"/>
        <end position="136"/>
    </location>
</feature>
<feature type="compositionally biased region" description="Polar residues" evidence="4">
    <location>
        <begin position="679"/>
        <end position="692"/>
    </location>
</feature>
<dbReference type="InterPro" id="IPR036770">
    <property type="entry name" value="Ankyrin_rpt-contain_sf"/>
</dbReference>
<dbReference type="PROSITE" id="PS50088">
    <property type="entry name" value="ANK_REPEAT"/>
    <property type="match status" value="5"/>
</dbReference>
<protein>
    <submittedName>
        <fullName evidence="5">Uncharacterized protein</fullName>
    </submittedName>
</protein>
<feature type="compositionally biased region" description="Basic and acidic residues" evidence="4">
    <location>
        <begin position="793"/>
        <end position="845"/>
    </location>
</feature>
<feature type="compositionally biased region" description="Polar residues" evidence="4">
    <location>
        <begin position="43"/>
        <end position="62"/>
    </location>
</feature>
<dbReference type="RefSeq" id="XP_019036998.1">
    <property type="nucleotide sequence ID" value="XM_019185177.1"/>
</dbReference>
<accession>A0A1E3NX81</accession>
<dbReference type="GO" id="GO:0004842">
    <property type="term" value="F:ubiquitin-protein transferase activity"/>
    <property type="evidence" value="ECO:0007669"/>
    <property type="project" value="TreeGrafter"/>
</dbReference>
<feature type="compositionally biased region" description="Basic and acidic residues" evidence="4">
    <location>
        <begin position="371"/>
        <end position="385"/>
    </location>
</feature>
<feature type="repeat" description="ANK" evidence="3">
    <location>
        <begin position="584"/>
        <end position="616"/>
    </location>
</feature>
<dbReference type="STRING" id="683960.A0A1E3NX81"/>
<feature type="repeat" description="ANK" evidence="3">
    <location>
        <begin position="408"/>
        <end position="440"/>
    </location>
</feature>
<evidence type="ECO:0000256" key="3">
    <source>
        <dbReference type="PROSITE-ProRule" id="PRU00023"/>
    </source>
</evidence>
<dbReference type="Pfam" id="PF12796">
    <property type="entry name" value="Ank_2"/>
    <property type="match status" value="2"/>
</dbReference>
<feature type="region of interest" description="Disordered" evidence="4">
    <location>
        <begin position="514"/>
        <end position="547"/>
    </location>
</feature>
<feature type="compositionally biased region" description="Basic and acidic residues" evidence="4">
    <location>
        <begin position="701"/>
        <end position="711"/>
    </location>
</feature>
<dbReference type="PROSITE" id="PS50297">
    <property type="entry name" value="ANK_REP_REGION"/>
    <property type="match status" value="5"/>
</dbReference>
<dbReference type="Gene3D" id="1.25.40.20">
    <property type="entry name" value="Ankyrin repeat-containing domain"/>
    <property type="match status" value="2"/>
</dbReference>
<evidence type="ECO:0000313" key="5">
    <source>
        <dbReference type="EMBL" id="ODQ57791.1"/>
    </source>
</evidence>
<dbReference type="GO" id="GO:0085020">
    <property type="term" value="P:protein K6-linked ubiquitination"/>
    <property type="evidence" value="ECO:0007669"/>
    <property type="project" value="TreeGrafter"/>
</dbReference>
<keyword evidence="6" id="KW-1185">Reference proteome</keyword>
<feature type="compositionally biased region" description="Low complexity" evidence="4">
    <location>
        <begin position="229"/>
        <end position="243"/>
    </location>
</feature>
<keyword evidence="2 3" id="KW-0040">ANK repeat</keyword>
<feature type="compositionally biased region" description="Basic and acidic residues" evidence="4">
    <location>
        <begin position="735"/>
        <end position="758"/>
    </location>
</feature>
<feature type="compositionally biased region" description="Polar residues" evidence="4">
    <location>
        <begin position="354"/>
        <end position="363"/>
    </location>
</feature>
<feature type="compositionally biased region" description="Polar residues" evidence="4">
    <location>
        <begin position="162"/>
        <end position="176"/>
    </location>
</feature>
<feature type="compositionally biased region" description="Basic and acidic residues" evidence="4">
    <location>
        <begin position="63"/>
        <end position="98"/>
    </location>
</feature>
<feature type="compositionally biased region" description="Basic and acidic residues" evidence="4">
    <location>
        <begin position="108"/>
        <end position="119"/>
    </location>
</feature>
<dbReference type="GeneID" id="30202423"/>
<organism evidence="5 6">
    <name type="scientific">Wickerhamomyces anomalus (strain ATCC 58044 / CBS 1984 / NCYC 433 / NRRL Y-366-8)</name>
    <name type="common">Yeast</name>
    <name type="synonym">Hansenula anomala</name>
    <dbReference type="NCBI Taxonomy" id="683960"/>
    <lineage>
        <taxon>Eukaryota</taxon>
        <taxon>Fungi</taxon>
        <taxon>Dikarya</taxon>
        <taxon>Ascomycota</taxon>
        <taxon>Saccharomycotina</taxon>
        <taxon>Saccharomycetes</taxon>
        <taxon>Phaffomycetales</taxon>
        <taxon>Wickerhamomycetaceae</taxon>
        <taxon>Wickerhamomyces</taxon>
    </lineage>
</organism>
<feature type="region of interest" description="Disordered" evidence="4">
    <location>
        <begin position="153"/>
        <end position="385"/>
    </location>
</feature>
<reference evidence="5 6" key="1">
    <citation type="journal article" date="2016" name="Proc. Natl. Acad. Sci. U.S.A.">
        <title>Comparative genomics of biotechnologically important yeasts.</title>
        <authorList>
            <person name="Riley R."/>
            <person name="Haridas S."/>
            <person name="Wolfe K.H."/>
            <person name="Lopes M.R."/>
            <person name="Hittinger C.T."/>
            <person name="Goeker M."/>
            <person name="Salamov A.A."/>
            <person name="Wisecaver J.H."/>
            <person name="Long T.M."/>
            <person name="Calvey C.H."/>
            <person name="Aerts A.L."/>
            <person name="Barry K.W."/>
            <person name="Choi C."/>
            <person name="Clum A."/>
            <person name="Coughlan A.Y."/>
            <person name="Deshpande S."/>
            <person name="Douglass A.P."/>
            <person name="Hanson S.J."/>
            <person name="Klenk H.-P."/>
            <person name="LaButti K.M."/>
            <person name="Lapidus A."/>
            <person name="Lindquist E.A."/>
            <person name="Lipzen A.M."/>
            <person name="Meier-Kolthoff J.P."/>
            <person name="Ohm R.A."/>
            <person name="Otillar R.P."/>
            <person name="Pangilinan J.L."/>
            <person name="Peng Y."/>
            <person name="Rokas A."/>
            <person name="Rosa C.A."/>
            <person name="Scheuner C."/>
            <person name="Sibirny A.A."/>
            <person name="Slot J.C."/>
            <person name="Stielow J.B."/>
            <person name="Sun H."/>
            <person name="Kurtzman C.P."/>
            <person name="Blackwell M."/>
            <person name="Grigoriev I.V."/>
            <person name="Jeffries T.W."/>
        </authorList>
    </citation>
    <scope>NUCLEOTIDE SEQUENCE [LARGE SCALE GENOMIC DNA]</scope>
    <source>
        <strain evidence="6">ATCC 58044 / CBS 1984 / NCYC 433 / NRRL Y-366-8</strain>
    </source>
</reference>
<evidence type="ECO:0000313" key="6">
    <source>
        <dbReference type="Proteomes" id="UP000094112"/>
    </source>
</evidence>
<feature type="compositionally biased region" description="Basic and acidic residues" evidence="4">
    <location>
        <begin position="312"/>
        <end position="334"/>
    </location>
</feature>
<keyword evidence="1" id="KW-0677">Repeat</keyword>
<feature type="region of interest" description="Disordered" evidence="4">
    <location>
        <begin position="679"/>
        <end position="845"/>
    </location>
</feature>
<feature type="compositionally biased region" description="Basic and acidic residues" evidence="4">
    <location>
        <begin position="767"/>
        <end position="785"/>
    </location>
</feature>
<evidence type="ECO:0000256" key="1">
    <source>
        <dbReference type="ARBA" id="ARBA00022737"/>
    </source>
</evidence>
<dbReference type="Proteomes" id="UP000094112">
    <property type="component" value="Unassembled WGS sequence"/>
</dbReference>
<evidence type="ECO:0000256" key="2">
    <source>
        <dbReference type="ARBA" id="ARBA00023043"/>
    </source>
</evidence>
<dbReference type="OrthoDB" id="194358at2759"/>
<dbReference type="PRINTS" id="PR01415">
    <property type="entry name" value="ANKYRIN"/>
</dbReference>
<dbReference type="PANTHER" id="PTHR24171">
    <property type="entry name" value="ANKYRIN REPEAT DOMAIN-CONTAINING PROTEIN 39-RELATED"/>
    <property type="match status" value="1"/>
</dbReference>
<dbReference type="SUPFAM" id="SSF48403">
    <property type="entry name" value="Ankyrin repeat"/>
    <property type="match status" value="1"/>
</dbReference>
<dbReference type="InterPro" id="IPR002110">
    <property type="entry name" value="Ankyrin_rpt"/>
</dbReference>
<dbReference type="EMBL" id="KV454213">
    <property type="protein sequence ID" value="ODQ57791.1"/>
    <property type="molecule type" value="Genomic_DNA"/>
</dbReference>
<feature type="repeat" description="ANK" evidence="3">
    <location>
        <begin position="375"/>
        <end position="407"/>
    </location>
</feature>